<dbReference type="EMBL" id="CP012023">
    <property type="protein sequence ID" value="ALI54794.1"/>
    <property type="molecule type" value="Genomic_DNA"/>
</dbReference>
<evidence type="ECO:0000313" key="1">
    <source>
        <dbReference type="EMBL" id="ALI54794.1"/>
    </source>
</evidence>
<gene>
    <name evidence="1" type="ORF">IMCC12053_846</name>
</gene>
<organism evidence="1 2">
    <name type="scientific">Celeribacter marinus</name>
    <dbReference type="NCBI Taxonomy" id="1397108"/>
    <lineage>
        <taxon>Bacteria</taxon>
        <taxon>Pseudomonadati</taxon>
        <taxon>Pseudomonadota</taxon>
        <taxon>Alphaproteobacteria</taxon>
        <taxon>Rhodobacterales</taxon>
        <taxon>Roseobacteraceae</taxon>
        <taxon>Celeribacter</taxon>
    </lineage>
</organism>
<dbReference type="STRING" id="1397108.IMCC12053_846"/>
<dbReference type="PATRIC" id="fig|1397108.4.peg.874"/>
<dbReference type="RefSeq" id="WP_062216003.1">
    <property type="nucleotide sequence ID" value="NZ_CP012023.1"/>
</dbReference>
<reference evidence="1 2" key="1">
    <citation type="submission" date="2015-05" db="EMBL/GenBank/DDBJ databases">
        <authorList>
            <person name="Wang D.B."/>
            <person name="Wang M."/>
        </authorList>
    </citation>
    <scope>NUCLEOTIDE SEQUENCE [LARGE SCALE GENOMIC DNA]</scope>
    <source>
        <strain evidence="1 2">IMCC 12053</strain>
    </source>
</reference>
<sequence length="128" mass="13847">MRILILNSESETSAQWARALGARGHSVSVCCIAEDAMQMLRNECFDLLIFDILVGEGSGLGVALLAEFHQPNCAAMLVSNFVPAFQQELFSRLSRLKVVIGRGSPVEDLVMFAESCVDEDARISLGAA</sequence>
<dbReference type="AlphaFoldDB" id="A0A0N9ZEL3"/>
<proteinExistence type="predicted"/>
<name>A0A0N9ZEL3_9RHOB</name>
<dbReference type="OrthoDB" id="7862082at2"/>
<dbReference type="Proteomes" id="UP000064920">
    <property type="component" value="Chromosome"/>
</dbReference>
<evidence type="ECO:0000313" key="2">
    <source>
        <dbReference type="Proteomes" id="UP000064920"/>
    </source>
</evidence>
<accession>A0A0N9ZEL3</accession>
<dbReference type="InterPro" id="IPR011006">
    <property type="entry name" value="CheY-like_superfamily"/>
</dbReference>
<dbReference type="SUPFAM" id="SSF52172">
    <property type="entry name" value="CheY-like"/>
    <property type="match status" value="1"/>
</dbReference>
<keyword evidence="2" id="KW-1185">Reference proteome</keyword>
<dbReference type="Gene3D" id="3.40.50.2300">
    <property type="match status" value="1"/>
</dbReference>
<protein>
    <submittedName>
        <fullName evidence="1">Uncharacterized protein</fullName>
    </submittedName>
</protein>
<dbReference type="KEGG" id="cmar:IMCC12053_846"/>